<gene>
    <name evidence="2" type="ORF">EOT10_32850</name>
</gene>
<sequence length="59" mass="6356">MRRRGAQRSPSAAGRTGLRTPAGPRFVRDAASLRCGVPQGRVGRAEGEGARDEFRRTCS</sequence>
<dbReference type="Proteomes" id="UP000283128">
    <property type="component" value="Unassembled WGS sequence"/>
</dbReference>
<evidence type="ECO:0000313" key="3">
    <source>
        <dbReference type="Proteomes" id="UP000283128"/>
    </source>
</evidence>
<protein>
    <submittedName>
        <fullName evidence="2">Uncharacterized protein</fullName>
    </submittedName>
</protein>
<keyword evidence="3" id="KW-1185">Reference proteome</keyword>
<name>A0A3S2V9Q9_9ACTN</name>
<feature type="compositionally biased region" description="Basic and acidic residues" evidence="1">
    <location>
        <begin position="43"/>
        <end position="59"/>
    </location>
</feature>
<dbReference type="EMBL" id="RZYA01000022">
    <property type="protein sequence ID" value="RVU17895.1"/>
    <property type="molecule type" value="Genomic_DNA"/>
</dbReference>
<feature type="region of interest" description="Disordered" evidence="1">
    <location>
        <begin position="1"/>
        <end position="31"/>
    </location>
</feature>
<reference evidence="2 3" key="1">
    <citation type="submission" date="2019-01" db="EMBL/GenBank/DDBJ databases">
        <title>Genome sequences of Streptomyces and Rhizobium isolates collected from root and soil.</title>
        <authorList>
            <person name="Chhettri S."/>
            <person name="Sevigny J.L."/>
            <person name="Sen A."/>
            <person name="Ennis N."/>
            <person name="Tisa L."/>
        </authorList>
    </citation>
    <scope>NUCLEOTIDE SEQUENCE [LARGE SCALE GENOMIC DNA]</scope>
    <source>
        <strain evidence="2 3">San01</strain>
    </source>
</reference>
<feature type="region of interest" description="Disordered" evidence="1">
    <location>
        <begin position="40"/>
        <end position="59"/>
    </location>
</feature>
<comment type="caution">
    <text evidence="2">The sequence shown here is derived from an EMBL/GenBank/DDBJ whole genome shotgun (WGS) entry which is preliminary data.</text>
</comment>
<organism evidence="2 3">
    <name type="scientific">Streptomyces antnestii</name>
    <dbReference type="NCBI Taxonomy" id="2494256"/>
    <lineage>
        <taxon>Bacteria</taxon>
        <taxon>Bacillati</taxon>
        <taxon>Actinomycetota</taxon>
        <taxon>Actinomycetes</taxon>
        <taxon>Kitasatosporales</taxon>
        <taxon>Streptomycetaceae</taxon>
        <taxon>Streptomyces</taxon>
    </lineage>
</organism>
<dbReference type="AlphaFoldDB" id="A0A3S2V9Q9"/>
<evidence type="ECO:0000313" key="2">
    <source>
        <dbReference type="EMBL" id="RVU17895.1"/>
    </source>
</evidence>
<evidence type="ECO:0000256" key="1">
    <source>
        <dbReference type="SAM" id="MobiDB-lite"/>
    </source>
</evidence>
<proteinExistence type="predicted"/>
<accession>A0A3S2V9Q9</accession>